<dbReference type="AlphaFoldDB" id="A0A5B7E1N7"/>
<dbReference type="Proteomes" id="UP000324222">
    <property type="component" value="Unassembled WGS sequence"/>
</dbReference>
<comment type="caution">
    <text evidence="1">The sequence shown here is derived from an EMBL/GenBank/DDBJ whole genome shotgun (WGS) entry which is preliminary data.</text>
</comment>
<gene>
    <name evidence="1" type="ORF">E2C01_021037</name>
</gene>
<evidence type="ECO:0000313" key="1">
    <source>
        <dbReference type="EMBL" id="MPC27850.1"/>
    </source>
</evidence>
<sequence>MAYIRLSVFPIDVFTQDKELSSQTTSAAVNVLPSIMPSVNMPIATKVSPALQYSVSHLVLHPVWNNLQPQLR</sequence>
<evidence type="ECO:0000313" key="2">
    <source>
        <dbReference type="Proteomes" id="UP000324222"/>
    </source>
</evidence>
<accession>A0A5B7E1N7</accession>
<reference evidence="1 2" key="1">
    <citation type="submission" date="2019-05" db="EMBL/GenBank/DDBJ databases">
        <title>Another draft genome of Portunus trituberculatus and its Hox gene families provides insights of decapod evolution.</title>
        <authorList>
            <person name="Jeong J.-H."/>
            <person name="Song I."/>
            <person name="Kim S."/>
            <person name="Choi T."/>
            <person name="Kim D."/>
            <person name="Ryu S."/>
            <person name="Kim W."/>
        </authorList>
    </citation>
    <scope>NUCLEOTIDE SEQUENCE [LARGE SCALE GENOMIC DNA]</scope>
    <source>
        <tissue evidence="1">Muscle</tissue>
    </source>
</reference>
<name>A0A5B7E1N7_PORTR</name>
<keyword evidence="2" id="KW-1185">Reference proteome</keyword>
<proteinExistence type="predicted"/>
<organism evidence="1 2">
    <name type="scientific">Portunus trituberculatus</name>
    <name type="common">Swimming crab</name>
    <name type="synonym">Neptunus trituberculatus</name>
    <dbReference type="NCBI Taxonomy" id="210409"/>
    <lineage>
        <taxon>Eukaryota</taxon>
        <taxon>Metazoa</taxon>
        <taxon>Ecdysozoa</taxon>
        <taxon>Arthropoda</taxon>
        <taxon>Crustacea</taxon>
        <taxon>Multicrustacea</taxon>
        <taxon>Malacostraca</taxon>
        <taxon>Eumalacostraca</taxon>
        <taxon>Eucarida</taxon>
        <taxon>Decapoda</taxon>
        <taxon>Pleocyemata</taxon>
        <taxon>Brachyura</taxon>
        <taxon>Eubrachyura</taxon>
        <taxon>Portunoidea</taxon>
        <taxon>Portunidae</taxon>
        <taxon>Portuninae</taxon>
        <taxon>Portunus</taxon>
    </lineage>
</organism>
<protein>
    <submittedName>
        <fullName evidence="1">Uncharacterized protein</fullName>
    </submittedName>
</protein>
<dbReference type="EMBL" id="VSRR010001813">
    <property type="protein sequence ID" value="MPC27850.1"/>
    <property type="molecule type" value="Genomic_DNA"/>
</dbReference>